<feature type="domain" description="NADH:flavin oxidoreductase/NADH oxidase N-terminal" evidence="3">
    <location>
        <begin position="7"/>
        <end position="357"/>
    </location>
</feature>
<dbReference type="SUPFAM" id="SSF51395">
    <property type="entry name" value="FMN-linked oxidoreductases"/>
    <property type="match status" value="1"/>
</dbReference>
<organism evidence="4 5">
    <name type="scientific">Heyndrickxia acidicola</name>
    <dbReference type="NCBI Taxonomy" id="209389"/>
    <lineage>
        <taxon>Bacteria</taxon>
        <taxon>Bacillati</taxon>
        <taxon>Bacillota</taxon>
        <taxon>Bacilli</taxon>
        <taxon>Bacillales</taxon>
        <taxon>Bacillaceae</taxon>
        <taxon>Heyndrickxia</taxon>
    </lineage>
</organism>
<dbReference type="Pfam" id="PF00724">
    <property type="entry name" value="Oxidored_FMN"/>
    <property type="match status" value="1"/>
</dbReference>
<sequence>MTDKKILFEKVKLGNVTLDNRVGVAPMTRTSATPEGSATAQMVSYYTKFTRGGFGLIITEGVYPDDKYSQGYLDQPGIINNEQVQAWRKVTDSVHKEGSKIFIQLMHAGALSQGNRFNKTTLGPSPVQPKGEKLSIYGGEGSFPVPKEATKEDIAEVIEGFVKSAVRAKEAGFDGVEIHGANGYILDQFLTDYTNERMDEYGGSTENRVRLLVEVSKAVREAVGNEFTIGIRISQGKVNDYQHKWAGKEKDAEIIFGQLGSAGLDYIHVTEYEAWQPAFSKGEGTVATESAFGDHGASLAALAKKYGGLPVLANGHLEDPARAQEIIEKGEADVVTIGRGALANGDWVKKVKNGKPLEEFVPEKVLSPDAKIKDFEA</sequence>
<keyword evidence="1" id="KW-0285">Flavoprotein</keyword>
<evidence type="ECO:0000256" key="2">
    <source>
        <dbReference type="ARBA" id="ARBA00023002"/>
    </source>
</evidence>
<comment type="caution">
    <text evidence="4">The sequence shown here is derived from an EMBL/GenBank/DDBJ whole genome shotgun (WGS) entry which is preliminary data.</text>
</comment>
<dbReference type="InterPro" id="IPR051799">
    <property type="entry name" value="NADH_flavin_oxidoreductase"/>
</dbReference>
<keyword evidence="5" id="KW-1185">Reference proteome</keyword>
<proteinExistence type="predicted"/>
<gene>
    <name evidence="4" type="ORF">P4T90_13915</name>
</gene>
<evidence type="ECO:0000313" key="4">
    <source>
        <dbReference type="EMBL" id="MED1204147.1"/>
    </source>
</evidence>
<evidence type="ECO:0000313" key="5">
    <source>
        <dbReference type="Proteomes" id="UP001341444"/>
    </source>
</evidence>
<dbReference type="PANTHER" id="PTHR43656:SF2">
    <property type="entry name" value="BINDING OXIDOREDUCTASE, PUTATIVE (AFU_ORTHOLOGUE AFUA_2G08260)-RELATED"/>
    <property type="match status" value="1"/>
</dbReference>
<name>A0ABU6MHI6_9BACI</name>
<dbReference type="EMBL" id="JARMAB010000020">
    <property type="protein sequence ID" value="MED1204147.1"/>
    <property type="molecule type" value="Genomic_DNA"/>
</dbReference>
<accession>A0ABU6MHI6</accession>
<dbReference type="RefSeq" id="WP_066263969.1">
    <property type="nucleotide sequence ID" value="NZ_JARMAB010000020.1"/>
</dbReference>
<dbReference type="InterPro" id="IPR013785">
    <property type="entry name" value="Aldolase_TIM"/>
</dbReference>
<reference evidence="4 5" key="1">
    <citation type="submission" date="2023-03" db="EMBL/GenBank/DDBJ databases">
        <title>Bacillus Genome Sequencing.</title>
        <authorList>
            <person name="Dunlap C."/>
        </authorList>
    </citation>
    <scope>NUCLEOTIDE SEQUENCE [LARGE SCALE GENOMIC DNA]</scope>
    <source>
        <strain evidence="4 5">B-23453</strain>
    </source>
</reference>
<evidence type="ECO:0000259" key="3">
    <source>
        <dbReference type="Pfam" id="PF00724"/>
    </source>
</evidence>
<dbReference type="Gene3D" id="3.20.20.70">
    <property type="entry name" value="Aldolase class I"/>
    <property type="match status" value="1"/>
</dbReference>
<dbReference type="InterPro" id="IPR001155">
    <property type="entry name" value="OxRdtase_FMN_N"/>
</dbReference>
<evidence type="ECO:0000256" key="1">
    <source>
        <dbReference type="ARBA" id="ARBA00022630"/>
    </source>
</evidence>
<protein>
    <submittedName>
        <fullName evidence="4">NADH:flavin oxidoreductase</fullName>
    </submittedName>
</protein>
<dbReference type="PANTHER" id="PTHR43656">
    <property type="entry name" value="BINDING OXIDOREDUCTASE, PUTATIVE (AFU_ORTHOLOGUE AFUA_2G08260)-RELATED"/>
    <property type="match status" value="1"/>
</dbReference>
<dbReference type="Proteomes" id="UP001341444">
    <property type="component" value="Unassembled WGS sequence"/>
</dbReference>
<dbReference type="CDD" id="cd02803">
    <property type="entry name" value="OYE_like_FMN_family"/>
    <property type="match status" value="1"/>
</dbReference>
<keyword evidence="2" id="KW-0560">Oxidoreductase</keyword>